<dbReference type="InterPro" id="IPR036188">
    <property type="entry name" value="FAD/NAD-bd_sf"/>
</dbReference>
<dbReference type="InterPro" id="IPR020946">
    <property type="entry name" value="Flavin_mOase-like"/>
</dbReference>
<comment type="similarity">
    <text evidence="1">Belongs to the FAD-binding monooxygenase family.</text>
</comment>
<sequence length="575" mass="65349">MVIEGLGREDSHIPMHNSTPTSKYVVDEHPLGQPRQLRVIATGSGASALNIARSIDVHMEHVDLVLYEKNHDLGGTWLENTYPGCACDIPSHCYQYSWAPNPKWDKFYSPAPEILKYFQDTAEEHGLRKYIKFKHQIIGATWNEEKGRWDMRIRNLSSGLEFDDWCNFFINSSGYLNNWKYPDIPGLHTFKGELMHSAAWNSDVKLKGKKVAVLGCGSSGIQVVPNIQPEVEHLTTFIRQPTWITAGFAQKYSGPGGTNFDFTEEKKAEFVDHPETYHAYRKAIESELNGRFKLILKDSPEQAEAVRFSTQDMKSKLGPKGAAIAEKIIPDFAVACRRPTPGNGYLESLTKDNVRVVQDEIEKIIPEGIVLVTGEIIKVDIFICATGFDLSYCPRFPIIGQNDTNLADQWKTRATAYLSVTPANMPNYFMFMGPNSPVGHGSAMPIIEHTSKYILKFLYKAQTENVKSFVPKIRAIKDFTAHSDEFLKRTAWSTHCRSWFKNGTVDGPITALHPGSRIHWFQMMTNPRWEDWEWTSWNSNIFAYLGNGFSTREAAGKDLTWYFDRPDEGYDALIY</sequence>
<accession>A0A8H8RLR5</accession>
<name>A0A8H8RLR5_9HELO</name>
<evidence type="ECO:0000256" key="5">
    <source>
        <dbReference type="SAM" id="MobiDB-lite"/>
    </source>
</evidence>
<dbReference type="AlphaFoldDB" id="A0A8H8RLR5"/>
<dbReference type="PANTHER" id="PTHR42877">
    <property type="entry name" value="L-ORNITHINE N(5)-MONOOXYGENASE-RELATED"/>
    <property type="match status" value="1"/>
</dbReference>
<organism evidence="6 7">
    <name type="scientific">Lachnellula occidentalis</name>
    <dbReference type="NCBI Taxonomy" id="215460"/>
    <lineage>
        <taxon>Eukaryota</taxon>
        <taxon>Fungi</taxon>
        <taxon>Dikarya</taxon>
        <taxon>Ascomycota</taxon>
        <taxon>Pezizomycotina</taxon>
        <taxon>Leotiomycetes</taxon>
        <taxon>Helotiales</taxon>
        <taxon>Lachnaceae</taxon>
        <taxon>Lachnellula</taxon>
    </lineage>
</organism>
<dbReference type="Proteomes" id="UP000443090">
    <property type="component" value="Unassembled WGS sequence"/>
</dbReference>
<dbReference type="GO" id="GO:0050661">
    <property type="term" value="F:NADP binding"/>
    <property type="evidence" value="ECO:0007669"/>
    <property type="project" value="InterPro"/>
</dbReference>
<dbReference type="PANTHER" id="PTHR42877:SF12">
    <property type="entry name" value="MONOOXYGENASE"/>
    <property type="match status" value="1"/>
</dbReference>
<protein>
    <submittedName>
        <fullName evidence="6">Putative sterigmatocystin biosynthesis monooxygenase</fullName>
    </submittedName>
</protein>
<keyword evidence="3" id="KW-0274">FAD</keyword>
<keyword evidence="2" id="KW-0285">Flavoprotein</keyword>
<feature type="compositionally biased region" description="Basic and acidic residues" evidence="5">
    <location>
        <begin position="1"/>
        <end position="13"/>
    </location>
</feature>
<evidence type="ECO:0000256" key="3">
    <source>
        <dbReference type="ARBA" id="ARBA00022827"/>
    </source>
</evidence>
<evidence type="ECO:0000313" key="7">
    <source>
        <dbReference type="Proteomes" id="UP000443090"/>
    </source>
</evidence>
<feature type="region of interest" description="Disordered" evidence="5">
    <location>
        <begin position="1"/>
        <end position="23"/>
    </location>
</feature>
<dbReference type="GO" id="GO:0004499">
    <property type="term" value="F:N,N-dimethylaniline monooxygenase activity"/>
    <property type="evidence" value="ECO:0007669"/>
    <property type="project" value="InterPro"/>
</dbReference>
<proteinExistence type="inferred from homology"/>
<dbReference type="InterPro" id="IPR051209">
    <property type="entry name" value="FAD-bind_Monooxygenase_sf"/>
</dbReference>
<evidence type="ECO:0000256" key="2">
    <source>
        <dbReference type="ARBA" id="ARBA00022630"/>
    </source>
</evidence>
<dbReference type="SUPFAM" id="SSF51905">
    <property type="entry name" value="FAD/NAD(P)-binding domain"/>
    <property type="match status" value="1"/>
</dbReference>
<dbReference type="GO" id="GO:0050660">
    <property type="term" value="F:flavin adenine dinucleotide binding"/>
    <property type="evidence" value="ECO:0007669"/>
    <property type="project" value="InterPro"/>
</dbReference>
<reference evidence="6 7" key="1">
    <citation type="submission" date="2018-05" db="EMBL/GenBank/DDBJ databases">
        <title>Genome sequencing and assembly of the regulated plant pathogen Lachnellula willkommii and related sister species for the development of diagnostic species identification markers.</title>
        <authorList>
            <person name="Giroux E."/>
            <person name="Bilodeau G."/>
        </authorList>
    </citation>
    <scope>NUCLEOTIDE SEQUENCE [LARGE SCALE GENOMIC DNA]</scope>
    <source>
        <strain evidence="6 7">CBS 160.35</strain>
    </source>
</reference>
<dbReference type="Pfam" id="PF00743">
    <property type="entry name" value="FMO-like"/>
    <property type="match status" value="1"/>
</dbReference>
<evidence type="ECO:0000313" key="6">
    <source>
        <dbReference type="EMBL" id="TVY36693.1"/>
    </source>
</evidence>
<keyword evidence="4" id="KW-0560">Oxidoreductase</keyword>
<evidence type="ECO:0000256" key="4">
    <source>
        <dbReference type="ARBA" id="ARBA00023002"/>
    </source>
</evidence>
<dbReference type="Gene3D" id="3.50.50.60">
    <property type="entry name" value="FAD/NAD(P)-binding domain"/>
    <property type="match status" value="2"/>
</dbReference>
<gene>
    <name evidence="6" type="primary">stcW_0</name>
    <name evidence="6" type="ORF">LOCC1_G006062</name>
</gene>
<keyword evidence="6" id="KW-0503">Monooxygenase</keyword>
<evidence type="ECO:0000256" key="1">
    <source>
        <dbReference type="ARBA" id="ARBA00010139"/>
    </source>
</evidence>
<keyword evidence="7" id="KW-1185">Reference proteome</keyword>
<dbReference type="EMBL" id="QGMI01000797">
    <property type="protein sequence ID" value="TVY36693.1"/>
    <property type="molecule type" value="Genomic_DNA"/>
</dbReference>
<dbReference type="OrthoDB" id="74360at2759"/>
<comment type="caution">
    <text evidence="6">The sequence shown here is derived from an EMBL/GenBank/DDBJ whole genome shotgun (WGS) entry which is preliminary data.</text>
</comment>